<proteinExistence type="predicted"/>
<dbReference type="Proteomes" id="UP000276741">
    <property type="component" value="Chromosome"/>
</dbReference>
<keyword evidence="3" id="KW-1185">Reference proteome</keyword>
<feature type="region of interest" description="Disordered" evidence="1">
    <location>
        <begin position="1"/>
        <end position="36"/>
    </location>
</feature>
<gene>
    <name evidence="2" type="ORF">HS1genome_2219</name>
</gene>
<reference evidence="3" key="1">
    <citation type="submission" date="2018-04" db="EMBL/GenBank/DDBJ databases">
        <title>Complete genome sequence of Sulfodiicoccus acidiphilus strain HS-1.</title>
        <authorList>
            <person name="Sakai H.D."/>
            <person name="Kurosawa N."/>
        </authorList>
    </citation>
    <scope>NUCLEOTIDE SEQUENCE [LARGE SCALE GENOMIC DNA]</scope>
    <source>
        <strain evidence="3">HS-1</strain>
    </source>
</reference>
<protein>
    <submittedName>
        <fullName evidence="2">Uncharacterized protein</fullName>
    </submittedName>
</protein>
<feature type="compositionally biased region" description="Polar residues" evidence="1">
    <location>
        <begin position="19"/>
        <end position="34"/>
    </location>
</feature>
<evidence type="ECO:0000256" key="1">
    <source>
        <dbReference type="SAM" id="MobiDB-lite"/>
    </source>
</evidence>
<evidence type="ECO:0000313" key="2">
    <source>
        <dbReference type="EMBL" id="BBD73830.1"/>
    </source>
</evidence>
<dbReference type="AlphaFoldDB" id="A0A348B6M8"/>
<evidence type="ECO:0000313" key="3">
    <source>
        <dbReference type="Proteomes" id="UP000276741"/>
    </source>
</evidence>
<dbReference type="EMBL" id="AP018553">
    <property type="protein sequence ID" value="BBD73830.1"/>
    <property type="molecule type" value="Genomic_DNA"/>
</dbReference>
<dbReference type="KEGG" id="sacd:HS1genome_2219"/>
<name>A0A348B6M8_9CREN</name>
<accession>A0A348B6M8</accession>
<organism evidence="2 3">
    <name type="scientific">Sulfodiicoccus acidiphilus</name>
    <dbReference type="NCBI Taxonomy" id="1670455"/>
    <lineage>
        <taxon>Archaea</taxon>
        <taxon>Thermoproteota</taxon>
        <taxon>Thermoprotei</taxon>
        <taxon>Sulfolobales</taxon>
        <taxon>Sulfolobaceae</taxon>
        <taxon>Sulfodiicoccus</taxon>
    </lineage>
</organism>
<sequence>MEPSCEQYGRGITEGFLSTGASSPSPEGATQLSRPMSRRRWSFITKLFHKGATPHGGGLPPLDPQ</sequence>